<name>A0ABU0G7X5_9HYPH</name>
<dbReference type="Proteomes" id="UP001238496">
    <property type="component" value="Unassembled WGS sequence"/>
</dbReference>
<dbReference type="EMBL" id="JAUSUW010000006">
    <property type="protein sequence ID" value="MDQ0421393.1"/>
    <property type="molecule type" value="Genomic_DNA"/>
</dbReference>
<protein>
    <submittedName>
        <fullName evidence="2">Uncharacterized protein</fullName>
    </submittedName>
</protein>
<gene>
    <name evidence="2" type="ORF">J2045_002429</name>
</gene>
<keyword evidence="3" id="KW-1185">Reference proteome</keyword>
<proteinExistence type="predicted"/>
<reference evidence="2 3" key="1">
    <citation type="submission" date="2023-07" db="EMBL/GenBank/DDBJ databases">
        <title>Genomic Encyclopedia of Type Strains, Phase IV (KMG-IV): sequencing the most valuable type-strain genomes for metagenomic binning, comparative biology and taxonomic classification.</title>
        <authorList>
            <person name="Goeker M."/>
        </authorList>
    </citation>
    <scope>NUCLEOTIDE SEQUENCE [LARGE SCALE GENOMIC DNA]</scope>
    <source>
        <strain evidence="2 3">DSM 1111</strain>
    </source>
</reference>
<evidence type="ECO:0000256" key="1">
    <source>
        <dbReference type="SAM" id="SignalP"/>
    </source>
</evidence>
<comment type="caution">
    <text evidence="2">The sequence shown here is derived from an EMBL/GenBank/DDBJ whole genome shotgun (WGS) entry which is preliminary data.</text>
</comment>
<evidence type="ECO:0000313" key="3">
    <source>
        <dbReference type="Proteomes" id="UP001238496"/>
    </source>
</evidence>
<dbReference type="RefSeq" id="WP_307373009.1">
    <property type="nucleotide sequence ID" value="NZ_JAUSUW010000006.1"/>
</dbReference>
<sequence>MKQSYRQLFFVIGGVLVAGPGQAASIHNVGPSAVVLVVVEDGNRTELALDAGGSDVICTSGCFLTLPNGDRIGLAGGESVEIKDGTATIK</sequence>
<evidence type="ECO:0000313" key="2">
    <source>
        <dbReference type="EMBL" id="MDQ0421393.1"/>
    </source>
</evidence>
<accession>A0ABU0G7X5</accession>
<feature type="signal peptide" evidence="1">
    <location>
        <begin position="1"/>
        <end position="23"/>
    </location>
</feature>
<feature type="chain" id="PRO_5045762897" evidence="1">
    <location>
        <begin position="24"/>
        <end position="90"/>
    </location>
</feature>
<keyword evidence="1" id="KW-0732">Signal</keyword>
<organism evidence="2 3">
    <name type="scientific">Peteryoungia aggregata LMG 23059</name>
    <dbReference type="NCBI Taxonomy" id="1368425"/>
    <lineage>
        <taxon>Bacteria</taxon>
        <taxon>Pseudomonadati</taxon>
        <taxon>Pseudomonadota</taxon>
        <taxon>Alphaproteobacteria</taxon>
        <taxon>Hyphomicrobiales</taxon>
        <taxon>Rhizobiaceae</taxon>
        <taxon>Peteryoungia</taxon>
    </lineage>
</organism>